<evidence type="ECO:0000256" key="2">
    <source>
        <dbReference type="ARBA" id="ARBA00022490"/>
    </source>
</evidence>
<comment type="subcellular location">
    <subcellularLocation>
        <location evidence="1">Cytoplasm</location>
    </subcellularLocation>
</comment>
<comment type="caution">
    <text evidence="5">The sequence shown here is derived from an EMBL/GenBank/DDBJ whole genome shotgun (WGS) entry which is preliminary data.</text>
</comment>
<evidence type="ECO:0000256" key="1">
    <source>
        <dbReference type="ARBA" id="ARBA00004496"/>
    </source>
</evidence>
<evidence type="ECO:0000256" key="3">
    <source>
        <dbReference type="ARBA" id="ARBA00022683"/>
    </source>
</evidence>
<keyword evidence="2" id="KW-0963">Cytoplasm</keyword>
<dbReference type="CDD" id="cd00367">
    <property type="entry name" value="PTS-HPr_like"/>
    <property type="match status" value="1"/>
</dbReference>
<dbReference type="InterPro" id="IPR035895">
    <property type="entry name" value="HPr-like_sf"/>
</dbReference>
<reference evidence="5" key="1">
    <citation type="submission" date="2021-10" db="EMBL/GenBank/DDBJ databases">
        <title>Anaerobic single-cell dispensing facilitates the cultivation of human gut bacteria.</title>
        <authorList>
            <person name="Afrizal A."/>
        </authorList>
    </citation>
    <scope>NUCLEOTIDE SEQUENCE</scope>
    <source>
        <strain evidence="5">CLA-AA-H272</strain>
    </source>
</reference>
<keyword evidence="3" id="KW-0598">Phosphotransferase system</keyword>
<dbReference type="RefSeq" id="WP_302928432.1">
    <property type="nucleotide sequence ID" value="NZ_JAJEPW010000013.1"/>
</dbReference>
<dbReference type="Proteomes" id="UP001199319">
    <property type="component" value="Unassembled WGS sequence"/>
</dbReference>
<keyword evidence="6" id="KW-1185">Reference proteome</keyword>
<dbReference type="NCBIfam" id="TIGR01003">
    <property type="entry name" value="PTS_HPr_family"/>
    <property type="match status" value="1"/>
</dbReference>
<evidence type="ECO:0000313" key="5">
    <source>
        <dbReference type="EMBL" id="MCC2129137.1"/>
    </source>
</evidence>
<dbReference type="InterPro" id="IPR050399">
    <property type="entry name" value="HPr"/>
</dbReference>
<dbReference type="PROSITE" id="PS51350">
    <property type="entry name" value="PTS_HPR_DOM"/>
    <property type="match status" value="1"/>
</dbReference>
<dbReference type="InterPro" id="IPR000032">
    <property type="entry name" value="HPr-like"/>
</dbReference>
<gene>
    <name evidence="5" type="ORF">LKD37_06335</name>
</gene>
<feature type="domain" description="HPr" evidence="4">
    <location>
        <begin position="1"/>
        <end position="85"/>
    </location>
</feature>
<accession>A0AAE3AAR3</accession>
<dbReference type="SUPFAM" id="SSF55594">
    <property type="entry name" value="HPr-like"/>
    <property type="match status" value="1"/>
</dbReference>
<dbReference type="GO" id="GO:0009401">
    <property type="term" value="P:phosphoenolpyruvate-dependent sugar phosphotransferase system"/>
    <property type="evidence" value="ECO:0007669"/>
    <property type="project" value="UniProtKB-KW"/>
</dbReference>
<evidence type="ECO:0000313" key="6">
    <source>
        <dbReference type="Proteomes" id="UP001199319"/>
    </source>
</evidence>
<sequence length="85" mass="9247">MKEFTYVIQDAEGLHARPAGLIVKLAQAMDSRVTLTANEKTADCKRLFAVMKLAAKCGQELRVTVEGGDEDAACQALQDFCQAEL</sequence>
<dbReference type="EMBL" id="JAJEPW010000013">
    <property type="protein sequence ID" value="MCC2129137.1"/>
    <property type="molecule type" value="Genomic_DNA"/>
</dbReference>
<dbReference type="Gene3D" id="3.30.1340.10">
    <property type="entry name" value="HPr-like"/>
    <property type="match status" value="1"/>
</dbReference>
<protein>
    <submittedName>
        <fullName evidence="5">HPr family phosphocarrier protein</fullName>
    </submittedName>
</protein>
<dbReference type="PANTHER" id="PTHR33705:SF2">
    <property type="entry name" value="PHOSPHOCARRIER PROTEIN NPR"/>
    <property type="match status" value="1"/>
</dbReference>
<dbReference type="AlphaFoldDB" id="A0AAE3AAR3"/>
<organism evidence="5 6">
    <name type="scientific">Brotocaccenecus cirricatena</name>
    <dbReference type="NCBI Taxonomy" id="3064195"/>
    <lineage>
        <taxon>Bacteria</taxon>
        <taxon>Bacillati</taxon>
        <taxon>Bacillota</taxon>
        <taxon>Clostridia</taxon>
        <taxon>Eubacteriales</taxon>
        <taxon>Oscillospiraceae</taxon>
        <taxon>Brotocaccenecus</taxon>
    </lineage>
</organism>
<dbReference type="PANTHER" id="PTHR33705">
    <property type="entry name" value="PHOSPHOCARRIER PROTEIN HPR"/>
    <property type="match status" value="1"/>
</dbReference>
<dbReference type="Pfam" id="PF00381">
    <property type="entry name" value="PTS-HPr"/>
    <property type="match status" value="1"/>
</dbReference>
<proteinExistence type="predicted"/>
<name>A0AAE3AAR3_9FIRM</name>
<evidence type="ECO:0000259" key="4">
    <source>
        <dbReference type="PROSITE" id="PS51350"/>
    </source>
</evidence>
<dbReference type="PRINTS" id="PR00107">
    <property type="entry name" value="PHOSPHOCPHPR"/>
</dbReference>
<dbReference type="GO" id="GO:0005737">
    <property type="term" value="C:cytoplasm"/>
    <property type="evidence" value="ECO:0007669"/>
    <property type="project" value="UniProtKB-SubCell"/>
</dbReference>